<dbReference type="EMBL" id="JASCZI010128684">
    <property type="protein sequence ID" value="MED6166727.1"/>
    <property type="molecule type" value="Genomic_DNA"/>
</dbReference>
<protein>
    <submittedName>
        <fullName evidence="1">Uncharacterized protein</fullName>
    </submittedName>
</protein>
<name>A0ABU6UZN6_9FABA</name>
<dbReference type="Proteomes" id="UP001341840">
    <property type="component" value="Unassembled WGS sequence"/>
</dbReference>
<organism evidence="1 2">
    <name type="scientific">Stylosanthes scabra</name>
    <dbReference type="NCBI Taxonomy" id="79078"/>
    <lineage>
        <taxon>Eukaryota</taxon>
        <taxon>Viridiplantae</taxon>
        <taxon>Streptophyta</taxon>
        <taxon>Embryophyta</taxon>
        <taxon>Tracheophyta</taxon>
        <taxon>Spermatophyta</taxon>
        <taxon>Magnoliopsida</taxon>
        <taxon>eudicotyledons</taxon>
        <taxon>Gunneridae</taxon>
        <taxon>Pentapetalae</taxon>
        <taxon>rosids</taxon>
        <taxon>fabids</taxon>
        <taxon>Fabales</taxon>
        <taxon>Fabaceae</taxon>
        <taxon>Papilionoideae</taxon>
        <taxon>50 kb inversion clade</taxon>
        <taxon>dalbergioids sensu lato</taxon>
        <taxon>Dalbergieae</taxon>
        <taxon>Pterocarpus clade</taxon>
        <taxon>Stylosanthes</taxon>
    </lineage>
</organism>
<evidence type="ECO:0000313" key="2">
    <source>
        <dbReference type="Proteomes" id="UP001341840"/>
    </source>
</evidence>
<evidence type="ECO:0000313" key="1">
    <source>
        <dbReference type="EMBL" id="MED6166727.1"/>
    </source>
</evidence>
<comment type="caution">
    <text evidence="1">The sequence shown here is derived from an EMBL/GenBank/DDBJ whole genome shotgun (WGS) entry which is preliminary data.</text>
</comment>
<keyword evidence="2" id="KW-1185">Reference proteome</keyword>
<gene>
    <name evidence="1" type="ORF">PIB30_112263</name>
</gene>
<feature type="non-terminal residue" evidence="1">
    <location>
        <position position="62"/>
    </location>
</feature>
<sequence>MRKAMPLDPHIVELFKKVEVTMPLFELIQKMPKYAKFLKEVCVHKNKIKELDSNKADESISS</sequence>
<reference evidence="1 2" key="1">
    <citation type="journal article" date="2023" name="Plants (Basel)">
        <title>Bridging the Gap: Combining Genomics and Transcriptomics Approaches to Understand Stylosanthes scabra, an Orphan Legume from the Brazilian Caatinga.</title>
        <authorList>
            <person name="Ferreira-Neto J.R.C."/>
            <person name="da Silva M.D."/>
            <person name="Binneck E."/>
            <person name="de Melo N.F."/>
            <person name="da Silva R.H."/>
            <person name="de Melo A.L.T.M."/>
            <person name="Pandolfi V."/>
            <person name="Bustamante F.O."/>
            <person name="Brasileiro-Vidal A.C."/>
            <person name="Benko-Iseppon A.M."/>
        </authorList>
    </citation>
    <scope>NUCLEOTIDE SEQUENCE [LARGE SCALE GENOMIC DNA]</scope>
    <source>
        <tissue evidence="1">Leaves</tissue>
    </source>
</reference>
<accession>A0ABU6UZN6</accession>
<proteinExistence type="predicted"/>